<dbReference type="GO" id="GO:0003984">
    <property type="term" value="F:acetolactate synthase activity"/>
    <property type="evidence" value="ECO:0007669"/>
    <property type="project" value="TreeGrafter"/>
</dbReference>
<dbReference type="PANTHER" id="PTHR18968">
    <property type="entry name" value="THIAMINE PYROPHOSPHATE ENZYMES"/>
    <property type="match status" value="1"/>
</dbReference>
<evidence type="ECO:0000256" key="3">
    <source>
        <dbReference type="ARBA" id="ARBA00023052"/>
    </source>
</evidence>
<name>A0A8H7C8N1_AGABI</name>
<dbReference type="InterPro" id="IPR011766">
    <property type="entry name" value="TPP_enzyme_TPP-bd"/>
</dbReference>
<sequence>MMGEYHLSFTPVNFSRRESYLSSHPGSMYTASSIFLKTLADAGITHAFVNWGSDHPGILEDLQRQRGENGGTELQIITCPNEMVALSAAQGYGQVAGKPAAVIVHVDVGTQALAGAVHNANCSRTPVLIYAGASPFSSGGEHKGGRNEFIMWLQDIPDQSQIVRQYMRYTGEFYSAATIPHVVHRGLQFAASEPKGPIYLWARREIMEQEVEQSLFENISTSLVKSPSVEPSALTPDVARRIALALLHAENPLIITSRLGRNRHAIPPLVNLSKLLSIPIISTIAQTLNCPFSHQYNLGVTYLYRGSHTSHLSSADVILVIDCDLPWIPNNEAPSSSARVFIIDGGDPLFETVGYSNFPAEAICRADAQASLIQLALVVEEADRQAQCMGKAAVVGSKSIRDRGLRLAQEYESQVKAWDALEGTYPRIITNAVESSLDVPNLLGTVRKAIQNLTPSKGQKTLILNEAITNYPIVWGHIRPETPGSYFTAGGGSLGWGLGAAVGAHLSSAVSKLEHELSVLIVGDGCFMFGVPTTAFWMARKYQTPFLTIILNNGGWRAPKASLLGVHPTGYGSAASIHDLTTGFGPHFPEYSEIAVAASSGWAWGRKIGVGEFAGLDALEKSVEEAIKVVLEEKRCAVLDCVLAEPV</sequence>
<dbReference type="PANTHER" id="PTHR18968:SF164">
    <property type="entry name" value="PYRUVATE DECARBOXYLASE"/>
    <property type="match status" value="1"/>
</dbReference>
<protein>
    <recommendedName>
        <fullName evidence="11">Thiamine diphosphate-binding protein</fullName>
    </recommendedName>
</protein>
<dbReference type="InterPro" id="IPR029061">
    <property type="entry name" value="THDP-binding"/>
</dbReference>
<reference evidence="9 10" key="1">
    <citation type="journal article" name="Sci. Rep.">
        <title>Telomere-to-telomere assembled and centromere annotated genomes of the two main subspecies of the button mushroom Agaricus bisporus reveal especially polymorphic chromosome ends.</title>
        <authorList>
            <person name="Sonnenberg A.S.M."/>
            <person name="Sedaghat-Telgerd N."/>
            <person name="Lavrijssen B."/>
            <person name="Ohm R.A."/>
            <person name="Hendrickx P.M."/>
            <person name="Scholtmeijer K."/>
            <person name="Baars J.J.P."/>
            <person name="van Peer A."/>
        </authorList>
    </citation>
    <scope>NUCLEOTIDE SEQUENCE [LARGE SCALE GENOMIC DNA]</scope>
    <source>
        <strain evidence="9 10">H119_p4</strain>
    </source>
</reference>
<dbReference type="GO" id="GO:0009099">
    <property type="term" value="P:L-valine biosynthetic process"/>
    <property type="evidence" value="ECO:0007669"/>
    <property type="project" value="TreeGrafter"/>
</dbReference>
<evidence type="ECO:0000313" key="10">
    <source>
        <dbReference type="Proteomes" id="UP000629468"/>
    </source>
</evidence>
<dbReference type="CDD" id="cd07035">
    <property type="entry name" value="TPP_PYR_POX_like"/>
    <property type="match status" value="1"/>
</dbReference>
<feature type="domain" description="Thiamine pyrophosphate enzyme TPP-binding" evidence="7">
    <location>
        <begin position="471"/>
        <end position="641"/>
    </location>
</feature>
<dbReference type="SUPFAM" id="SSF52467">
    <property type="entry name" value="DHS-like NAD/FAD-binding domain"/>
    <property type="match status" value="1"/>
</dbReference>
<dbReference type="InterPro" id="IPR029035">
    <property type="entry name" value="DHS-like_NAD/FAD-binding_dom"/>
</dbReference>
<feature type="domain" description="Thiamine pyrophosphate enzyme N-terminal TPP-binding" evidence="8">
    <location>
        <begin position="30"/>
        <end position="146"/>
    </location>
</feature>
<evidence type="ECO:0000259" key="6">
    <source>
        <dbReference type="Pfam" id="PF00205"/>
    </source>
</evidence>
<dbReference type="GO" id="GO:0005739">
    <property type="term" value="C:mitochondrion"/>
    <property type="evidence" value="ECO:0007669"/>
    <property type="project" value="UniProtKB-SubCell"/>
</dbReference>
<dbReference type="NCBIfam" id="NF006203">
    <property type="entry name" value="PRK08327.1"/>
    <property type="match status" value="1"/>
</dbReference>
<evidence type="ECO:0000256" key="1">
    <source>
        <dbReference type="ARBA" id="ARBA00004173"/>
    </source>
</evidence>
<proteinExistence type="inferred from homology"/>
<evidence type="ECO:0000313" key="9">
    <source>
        <dbReference type="EMBL" id="KAF7768420.1"/>
    </source>
</evidence>
<dbReference type="SUPFAM" id="SSF52518">
    <property type="entry name" value="Thiamin diphosphate-binding fold (THDP-binding)"/>
    <property type="match status" value="2"/>
</dbReference>
<evidence type="ECO:0000256" key="4">
    <source>
        <dbReference type="ARBA" id="ARBA00023128"/>
    </source>
</evidence>
<evidence type="ECO:0000256" key="2">
    <source>
        <dbReference type="ARBA" id="ARBA00007812"/>
    </source>
</evidence>
<dbReference type="GO" id="GO:0005948">
    <property type="term" value="C:acetolactate synthase complex"/>
    <property type="evidence" value="ECO:0007669"/>
    <property type="project" value="TreeGrafter"/>
</dbReference>
<comment type="subcellular location">
    <subcellularLocation>
        <location evidence="1">Mitochondrion</location>
    </subcellularLocation>
</comment>
<comment type="caution">
    <text evidence="9">The sequence shown here is derived from an EMBL/GenBank/DDBJ whole genome shotgun (WGS) entry which is preliminary data.</text>
</comment>
<evidence type="ECO:0000259" key="7">
    <source>
        <dbReference type="Pfam" id="PF02775"/>
    </source>
</evidence>
<dbReference type="InterPro" id="IPR012000">
    <property type="entry name" value="Thiamin_PyroP_enz_cen_dom"/>
</dbReference>
<dbReference type="GO" id="GO:0050660">
    <property type="term" value="F:flavin adenine dinucleotide binding"/>
    <property type="evidence" value="ECO:0007669"/>
    <property type="project" value="TreeGrafter"/>
</dbReference>
<dbReference type="GO" id="GO:0030976">
    <property type="term" value="F:thiamine pyrophosphate binding"/>
    <property type="evidence" value="ECO:0007669"/>
    <property type="project" value="InterPro"/>
</dbReference>
<dbReference type="Proteomes" id="UP000629468">
    <property type="component" value="Unassembled WGS sequence"/>
</dbReference>
<dbReference type="InterPro" id="IPR012001">
    <property type="entry name" value="Thiamin_PyroP_enz_TPP-bd_dom"/>
</dbReference>
<keyword evidence="3 5" id="KW-0786">Thiamine pyrophosphate</keyword>
<gene>
    <name evidence="9" type="ORF">Agabi119p4_7663</name>
</gene>
<dbReference type="EMBL" id="JABXXO010000010">
    <property type="protein sequence ID" value="KAF7768420.1"/>
    <property type="molecule type" value="Genomic_DNA"/>
</dbReference>
<dbReference type="GO" id="GO:0000287">
    <property type="term" value="F:magnesium ion binding"/>
    <property type="evidence" value="ECO:0007669"/>
    <property type="project" value="InterPro"/>
</dbReference>
<organism evidence="9 10">
    <name type="scientific">Agaricus bisporus var. burnettii</name>
    <dbReference type="NCBI Taxonomy" id="192524"/>
    <lineage>
        <taxon>Eukaryota</taxon>
        <taxon>Fungi</taxon>
        <taxon>Dikarya</taxon>
        <taxon>Basidiomycota</taxon>
        <taxon>Agaricomycotina</taxon>
        <taxon>Agaricomycetes</taxon>
        <taxon>Agaricomycetidae</taxon>
        <taxon>Agaricales</taxon>
        <taxon>Agaricineae</taxon>
        <taxon>Agaricaceae</taxon>
        <taxon>Agaricus</taxon>
    </lineage>
</organism>
<comment type="similarity">
    <text evidence="2 5">Belongs to the TPP enzyme family.</text>
</comment>
<dbReference type="Gene3D" id="3.40.50.970">
    <property type="match status" value="2"/>
</dbReference>
<dbReference type="GO" id="GO:0009097">
    <property type="term" value="P:isoleucine biosynthetic process"/>
    <property type="evidence" value="ECO:0007669"/>
    <property type="project" value="TreeGrafter"/>
</dbReference>
<accession>A0A8H7C8N1</accession>
<evidence type="ECO:0000259" key="8">
    <source>
        <dbReference type="Pfam" id="PF02776"/>
    </source>
</evidence>
<dbReference type="Gene3D" id="3.40.50.1220">
    <property type="entry name" value="TPP-binding domain"/>
    <property type="match status" value="1"/>
</dbReference>
<dbReference type="AlphaFoldDB" id="A0A8H7C8N1"/>
<dbReference type="Pfam" id="PF02776">
    <property type="entry name" value="TPP_enzyme_N"/>
    <property type="match status" value="1"/>
</dbReference>
<evidence type="ECO:0008006" key="11">
    <source>
        <dbReference type="Google" id="ProtNLM"/>
    </source>
</evidence>
<dbReference type="Pfam" id="PF02775">
    <property type="entry name" value="TPP_enzyme_C"/>
    <property type="match status" value="1"/>
</dbReference>
<keyword evidence="4" id="KW-0496">Mitochondrion</keyword>
<dbReference type="Pfam" id="PF00205">
    <property type="entry name" value="TPP_enzyme_M"/>
    <property type="match status" value="1"/>
</dbReference>
<dbReference type="InterPro" id="IPR045229">
    <property type="entry name" value="TPP_enz"/>
</dbReference>
<feature type="domain" description="Thiamine pyrophosphate enzyme central" evidence="6">
    <location>
        <begin position="241"/>
        <end position="332"/>
    </location>
</feature>
<evidence type="ECO:0000256" key="5">
    <source>
        <dbReference type="RuleBase" id="RU362132"/>
    </source>
</evidence>